<dbReference type="SUPFAM" id="SSF55729">
    <property type="entry name" value="Acyl-CoA N-acyltransferases (Nat)"/>
    <property type="match status" value="1"/>
</dbReference>
<reference evidence="2 3" key="1">
    <citation type="submission" date="2021-02" db="EMBL/GenBank/DDBJ databases">
        <title>Bacillus sp. RD4P76, an endophyte from a halophyte.</title>
        <authorList>
            <person name="Sun J.-Q."/>
        </authorList>
    </citation>
    <scope>NUCLEOTIDE SEQUENCE [LARGE SCALE GENOMIC DNA]</scope>
    <source>
        <strain evidence="2 3">RD4P76</strain>
    </source>
</reference>
<dbReference type="Pfam" id="PF00583">
    <property type="entry name" value="Acetyltransf_1"/>
    <property type="match status" value="1"/>
</dbReference>
<feature type="domain" description="N-acetyltransferase" evidence="1">
    <location>
        <begin position="15"/>
        <end position="181"/>
    </location>
</feature>
<keyword evidence="3" id="KW-1185">Reference proteome</keyword>
<dbReference type="PANTHER" id="PTHR43415">
    <property type="entry name" value="SPERMIDINE N(1)-ACETYLTRANSFERASE"/>
    <property type="match status" value="1"/>
</dbReference>
<dbReference type="InterPro" id="IPR016181">
    <property type="entry name" value="Acyl_CoA_acyltransferase"/>
</dbReference>
<accession>A0ABS2DG04</accession>
<dbReference type="CDD" id="cd04301">
    <property type="entry name" value="NAT_SF"/>
    <property type="match status" value="1"/>
</dbReference>
<evidence type="ECO:0000313" key="3">
    <source>
        <dbReference type="Proteomes" id="UP001518925"/>
    </source>
</evidence>
<organism evidence="2 3">
    <name type="scientific">Bacillus suaedaesalsae</name>
    <dbReference type="NCBI Taxonomy" id="2810349"/>
    <lineage>
        <taxon>Bacteria</taxon>
        <taxon>Bacillati</taxon>
        <taxon>Bacillota</taxon>
        <taxon>Bacilli</taxon>
        <taxon>Bacillales</taxon>
        <taxon>Bacillaceae</taxon>
        <taxon>Bacillus</taxon>
    </lineage>
</organism>
<protein>
    <submittedName>
        <fullName evidence="2">GNAT family N-acetyltransferase</fullName>
    </submittedName>
</protein>
<evidence type="ECO:0000259" key="1">
    <source>
        <dbReference type="PROSITE" id="PS51186"/>
    </source>
</evidence>
<dbReference type="EMBL" id="JAFELM010000021">
    <property type="protein sequence ID" value="MBM6617395.1"/>
    <property type="molecule type" value="Genomic_DNA"/>
</dbReference>
<dbReference type="RefSeq" id="WP_204202765.1">
    <property type="nucleotide sequence ID" value="NZ_JAFELM010000021.1"/>
</dbReference>
<dbReference type="PANTHER" id="PTHR43415:SF3">
    <property type="entry name" value="GNAT-FAMILY ACETYLTRANSFERASE"/>
    <property type="match status" value="1"/>
</dbReference>
<dbReference type="Gene3D" id="3.40.630.30">
    <property type="match status" value="1"/>
</dbReference>
<dbReference type="PROSITE" id="PS51186">
    <property type="entry name" value="GNAT"/>
    <property type="match status" value="1"/>
</dbReference>
<sequence length="183" mass="20982">MLIDNKEFTSKGLHYTIRSAVLKDADSLSHLRLQIDGETEKLDREPGEAFIDREGFEQLIIIDSENERNIFLVVEIGDKLVAFSRCEGNPLKRFSHKVEFGVGVLKEFWGYGIGKNLLKESIKWADENNLSKMTLQVLETNDKAVKLYESLGFEVEGVLKRDKILSDGNYYNTIVMGRFMNKK</sequence>
<proteinExistence type="predicted"/>
<comment type="caution">
    <text evidence="2">The sequence shown here is derived from an EMBL/GenBank/DDBJ whole genome shotgun (WGS) entry which is preliminary data.</text>
</comment>
<name>A0ABS2DG04_9BACI</name>
<dbReference type="Proteomes" id="UP001518925">
    <property type="component" value="Unassembled WGS sequence"/>
</dbReference>
<dbReference type="InterPro" id="IPR000182">
    <property type="entry name" value="GNAT_dom"/>
</dbReference>
<evidence type="ECO:0000313" key="2">
    <source>
        <dbReference type="EMBL" id="MBM6617395.1"/>
    </source>
</evidence>
<gene>
    <name evidence="2" type="ORF">JR050_06860</name>
</gene>